<accession>F4RK32</accession>
<dbReference type="SUPFAM" id="SSF52047">
    <property type="entry name" value="RNI-like"/>
    <property type="match status" value="1"/>
</dbReference>
<dbReference type="GeneID" id="18929965"/>
<name>F4RK32_MELLP</name>
<dbReference type="Gene3D" id="3.80.10.10">
    <property type="entry name" value="Ribonuclease Inhibitor"/>
    <property type="match status" value="1"/>
</dbReference>
<dbReference type="HOGENOM" id="CLU_032925_1_0_1"/>
<dbReference type="AlphaFoldDB" id="F4RK32"/>
<organism evidence="2">
    <name type="scientific">Melampsora larici-populina (strain 98AG31 / pathotype 3-4-7)</name>
    <name type="common">Poplar leaf rust fungus</name>
    <dbReference type="NCBI Taxonomy" id="747676"/>
    <lineage>
        <taxon>Eukaryota</taxon>
        <taxon>Fungi</taxon>
        <taxon>Dikarya</taxon>
        <taxon>Basidiomycota</taxon>
        <taxon>Pucciniomycotina</taxon>
        <taxon>Pucciniomycetes</taxon>
        <taxon>Pucciniales</taxon>
        <taxon>Melampsoraceae</taxon>
        <taxon>Melampsora</taxon>
    </lineage>
</organism>
<dbReference type="InParanoid" id="F4RK32"/>
<dbReference type="RefSeq" id="XP_007409699.1">
    <property type="nucleotide sequence ID" value="XM_007409637.1"/>
</dbReference>
<evidence type="ECO:0000313" key="1">
    <source>
        <dbReference type="EMBL" id="EGG07257.1"/>
    </source>
</evidence>
<evidence type="ECO:0000313" key="2">
    <source>
        <dbReference type="Proteomes" id="UP000001072"/>
    </source>
</evidence>
<dbReference type="Proteomes" id="UP000001072">
    <property type="component" value="Unassembled WGS sequence"/>
</dbReference>
<dbReference type="KEGG" id="mlr:MELLADRAFT_62748"/>
<dbReference type="VEuPathDB" id="FungiDB:MELLADRAFT_62748"/>
<proteinExistence type="predicted"/>
<evidence type="ECO:0008006" key="3">
    <source>
        <dbReference type="Google" id="ProtNLM"/>
    </source>
</evidence>
<keyword evidence="2" id="KW-1185">Reference proteome</keyword>
<protein>
    <recommendedName>
        <fullName evidence="3">F-box domain-containing protein</fullName>
    </recommendedName>
</protein>
<gene>
    <name evidence="1" type="ORF">MELLADRAFT_62748</name>
</gene>
<dbReference type="InterPro" id="IPR032675">
    <property type="entry name" value="LRR_dom_sf"/>
</dbReference>
<reference evidence="2" key="1">
    <citation type="journal article" date="2011" name="Proc. Natl. Acad. Sci. U.S.A.">
        <title>Obligate biotrophy features unraveled by the genomic analysis of rust fungi.</title>
        <authorList>
            <person name="Duplessis S."/>
            <person name="Cuomo C.A."/>
            <person name="Lin Y.-C."/>
            <person name="Aerts A."/>
            <person name="Tisserant E."/>
            <person name="Veneault-Fourrey C."/>
            <person name="Joly D.L."/>
            <person name="Hacquard S."/>
            <person name="Amselem J."/>
            <person name="Cantarel B.L."/>
            <person name="Chiu R."/>
            <person name="Coutinho P.M."/>
            <person name="Feau N."/>
            <person name="Field M."/>
            <person name="Frey P."/>
            <person name="Gelhaye E."/>
            <person name="Goldberg J."/>
            <person name="Grabherr M.G."/>
            <person name="Kodira C.D."/>
            <person name="Kohler A."/>
            <person name="Kuees U."/>
            <person name="Lindquist E.A."/>
            <person name="Lucas S.M."/>
            <person name="Mago R."/>
            <person name="Mauceli E."/>
            <person name="Morin E."/>
            <person name="Murat C."/>
            <person name="Pangilinan J.L."/>
            <person name="Park R."/>
            <person name="Pearson M."/>
            <person name="Quesneville H."/>
            <person name="Rouhier N."/>
            <person name="Sakthikumar S."/>
            <person name="Salamov A.A."/>
            <person name="Schmutz J."/>
            <person name="Selles B."/>
            <person name="Shapiro H."/>
            <person name="Tanguay P."/>
            <person name="Tuskan G.A."/>
            <person name="Henrissat B."/>
            <person name="Van de Peer Y."/>
            <person name="Rouze P."/>
            <person name="Ellis J.G."/>
            <person name="Dodds P.N."/>
            <person name="Schein J.E."/>
            <person name="Zhong S."/>
            <person name="Hamelin R.C."/>
            <person name="Grigoriev I.V."/>
            <person name="Szabo L.J."/>
            <person name="Martin F."/>
        </authorList>
    </citation>
    <scope>NUCLEOTIDE SEQUENCE [LARGE SCALE GENOMIC DNA]</scope>
    <source>
        <strain evidence="2">98AG31 / pathotype 3-4-7</strain>
    </source>
</reference>
<dbReference type="EMBL" id="GL883105">
    <property type="protein sequence ID" value="EGG07257.1"/>
    <property type="molecule type" value="Genomic_DNA"/>
</dbReference>
<sequence length="402" mass="45474">MRPGSNYLPVELVQLILGHYMRNMPFHPSSDSNTVDVAYLDFSSIRGLLNLRFLGRSWAVAILPLAYRSLCLFKSSSASSFVMMWKNPLSMPSMVYLQRLCLAHVQFLPCHMENDSSLKSRSSYRSQVISINTGLSDYVIQMDVVTDLVALCSSTLVDLKLSYREALGFSKPLIDAMKGLTKLKVLILDSSSVASTRNNSDSLRQVLNSLPSLESLSIGCASFDDLTLQTGALPNLHHLWVECNSNNVDAITNFCRTAGRNVKFFECRTHRDMNKSSDMILALRPSLKILSLGFITHVIPLAIGVEVFPRLRVIRAVNCDPQHSNLSWLLWRMFDKMEYFITTYHEGGSYWRTALKRPNVHSLQKPRNFKYIIFTSCHGSGQKDPELVELCAQYGLLCIFRH</sequence>